<evidence type="ECO:0000256" key="8">
    <source>
        <dbReference type="PIRSR" id="PIRSR601019-1"/>
    </source>
</evidence>
<dbReference type="Gene3D" id="3.40.50.300">
    <property type="entry name" value="P-loop containing nucleotide triphosphate hydrolases"/>
    <property type="match status" value="1"/>
</dbReference>
<dbReference type="STRING" id="1081105.A0A162K0S4"/>
<dbReference type="GO" id="GO:0007186">
    <property type="term" value="P:G protein-coupled receptor signaling pathway"/>
    <property type="evidence" value="ECO:0007669"/>
    <property type="project" value="InterPro"/>
</dbReference>
<keyword evidence="4 8" id="KW-0547">Nucleotide-binding</keyword>
<name>A0A162K0S4_METRR</name>
<dbReference type="PROSITE" id="PS51882">
    <property type="entry name" value="G_ALPHA"/>
    <property type="match status" value="1"/>
</dbReference>
<keyword evidence="3 9" id="KW-0479">Metal-binding</keyword>
<dbReference type="PRINTS" id="PR00318">
    <property type="entry name" value="GPROTEINA"/>
</dbReference>
<evidence type="ECO:0000256" key="7">
    <source>
        <dbReference type="ARBA" id="ARBA00023224"/>
    </source>
</evidence>
<dbReference type="FunFam" id="3.40.50.300:FF:000051">
    <property type="entry name" value="Guanine nucleotide-binding protein subunit alpha"/>
    <property type="match status" value="1"/>
</dbReference>
<feature type="binding site" evidence="9">
    <location>
        <position position="90"/>
    </location>
    <ligand>
        <name>Mg(2+)</name>
        <dbReference type="ChEBI" id="CHEBI:18420"/>
    </ligand>
</feature>
<dbReference type="SUPFAM" id="SSF47895">
    <property type="entry name" value="Transducin (alpha subunit), insertion domain"/>
    <property type="match status" value="1"/>
</dbReference>
<dbReference type="GO" id="GO:0005834">
    <property type="term" value="C:heterotrimeric G-protein complex"/>
    <property type="evidence" value="ECO:0007669"/>
    <property type="project" value="InterPro"/>
</dbReference>
<dbReference type="OMA" id="ANSHWFK"/>
<dbReference type="EMBL" id="AZHC01000001">
    <property type="protein sequence ID" value="OAA51808.1"/>
    <property type="molecule type" value="Genomic_DNA"/>
</dbReference>
<evidence type="ECO:0000256" key="9">
    <source>
        <dbReference type="PIRSR" id="PIRSR601019-2"/>
    </source>
</evidence>
<dbReference type="Proteomes" id="UP000243498">
    <property type="component" value="Unassembled WGS sequence"/>
</dbReference>
<dbReference type="Gene3D" id="1.10.400.10">
    <property type="entry name" value="GI Alpha 1, domain 2-like"/>
    <property type="match status" value="1"/>
</dbReference>
<evidence type="ECO:0000313" key="11">
    <source>
        <dbReference type="Proteomes" id="UP000243498"/>
    </source>
</evidence>
<accession>A0A162K0S4</accession>
<protein>
    <submittedName>
        <fullName evidence="10">G protein alpha subunit</fullName>
    </submittedName>
</protein>
<dbReference type="InterPro" id="IPR027417">
    <property type="entry name" value="P-loop_NTPase"/>
</dbReference>
<dbReference type="SMART" id="SM00275">
    <property type="entry name" value="G_alpha"/>
    <property type="match status" value="1"/>
</dbReference>
<dbReference type="GO" id="GO:0001664">
    <property type="term" value="F:G protein-coupled receptor binding"/>
    <property type="evidence" value="ECO:0007669"/>
    <property type="project" value="InterPro"/>
</dbReference>
<dbReference type="CDD" id="cd00066">
    <property type="entry name" value="G-alpha"/>
    <property type="match status" value="1"/>
</dbReference>
<proteinExistence type="inferred from homology"/>
<dbReference type="PANTHER" id="PTHR10218:SF242">
    <property type="entry name" value="GUANINE NUCLEOTIDE-BINDING PROTEIN ALPHA-1 SUBUNIT"/>
    <property type="match status" value="1"/>
</dbReference>
<dbReference type="GO" id="GO:0005737">
    <property type="term" value="C:cytoplasm"/>
    <property type="evidence" value="ECO:0007669"/>
    <property type="project" value="TreeGrafter"/>
</dbReference>
<reference evidence="10 11" key="1">
    <citation type="journal article" date="2016" name="Genome Biol. Evol.">
        <title>Divergent and convergent evolution of fungal pathogenicity.</title>
        <authorList>
            <person name="Shang Y."/>
            <person name="Xiao G."/>
            <person name="Zheng P."/>
            <person name="Cen K."/>
            <person name="Zhan S."/>
            <person name="Wang C."/>
        </authorList>
    </citation>
    <scope>NUCLEOTIDE SEQUENCE [LARGE SCALE GENOMIC DNA]</scope>
    <source>
        <strain evidence="10 11">RCEF 4871</strain>
    </source>
</reference>
<dbReference type="InterPro" id="IPR011025">
    <property type="entry name" value="GproteinA_insert"/>
</dbReference>
<keyword evidence="5 9" id="KW-0460">Magnesium</keyword>
<dbReference type="OrthoDB" id="5817230at2759"/>
<keyword evidence="6 8" id="KW-0342">GTP-binding</keyword>
<dbReference type="GO" id="GO:0046872">
    <property type="term" value="F:metal ion binding"/>
    <property type="evidence" value="ECO:0007669"/>
    <property type="project" value="UniProtKB-KW"/>
</dbReference>
<evidence type="ECO:0000256" key="1">
    <source>
        <dbReference type="ARBA" id="ARBA00007976"/>
    </source>
</evidence>
<dbReference type="PRINTS" id="PR01241">
    <property type="entry name" value="GPROTEINAFNG"/>
</dbReference>
<feature type="binding site" evidence="9">
    <location>
        <position position="224"/>
    </location>
    <ligand>
        <name>Mg(2+)</name>
        <dbReference type="ChEBI" id="CHEBI:18420"/>
    </ligand>
</feature>
<evidence type="ECO:0000256" key="6">
    <source>
        <dbReference type="ARBA" id="ARBA00023134"/>
    </source>
</evidence>
<feature type="binding site" evidence="8">
    <location>
        <begin position="243"/>
        <end position="247"/>
    </location>
    <ligand>
        <name>GTP</name>
        <dbReference type="ChEBI" id="CHEBI:37565"/>
    </ligand>
</feature>
<evidence type="ECO:0000256" key="2">
    <source>
        <dbReference type="ARBA" id="ARBA00011356"/>
    </source>
</evidence>
<dbReference type="SUPFAM" id="SSF52540">
    <property type="entry name" value="P-loop containing nucleoside triphosphate hydrolases"/>
    <property type="match status" value="1"/>
</dbReference>
<feature type="binding site" evidence="8">
    <location>
        <begin position="218"/>
        <end position="224"/>
    </location>
    <ligand>
        <name>GTP</name>
        <dbReference type="ChEBI" id="CHEBI:37565"/>
    </ligand>
</feature>
<comment type="similarity">
    <text evidence="1">Belongs to the G-alpha family. G(q) subfamily.</text>
</comment>
<dbReference type="Pfam" id="PF00503">
    <property type="entry name" value="G-alpha"/>
    <property type="match status" value="1"/>
</dbReference>
<evidence type="ECO:0000256" key="5">
    <source>
        <dbReference type="ARBA" id="ARBA00022842"/>
    </source>
</evidence>
<sequence length="397" mass="46144">MCFNTVRGGDDATRSHEIDRLIRKDEARMTHEIKILLLGKFLQYVCTRRRHDAGTAMSQVVASVLPASLPLGLSLTWPLRETGAGESGKSTILKQMKIIYSRGFPTQERHWWRRIIFQNIVETFGLINDAMTDFALEFDNRENEIFMASFLTKKELGDKERFPHDYFDSIKALWRDTGVKAAVKKCNEFALHDNLAYYIDNLDRLWKDEYIPNDKDILCSRLKTTGITECQFTISQRTYRIFDVGGQRSERKKWIHCFEDVNCLLFLAAISGYNQCLVEDRQANQMNEALMLWESLVNSRWFKKSSIILFLNKMDLFARKLPAHPVSKYGFIDYHGPSADAKLASKYFLDKFLAQNRDPNREVYGHFTTATDTNLIKITMDSVQDMIVRRNLKQLVL</sequence>
<comment type="subunit">
    <text evidence="2">G proteins are composed of 3 units; alpha, beta and gamma. The alpha chain contains the guanine nucleotide binding site.</text>
</comment>
<feature type="binding site" evidence="8">
    <location>
        <position position="370"/>
    </location>
    <ligand>
        <name>GTP</name>
        <dbReference type="ChEBI" id="CHEBI:37565"/>
    </ligand>
</feature>
<feature type="binding site" evidence="8">
    <location>
        <begin position="312"/>
        <end position="315"/>
    </location>
    <ligand>
        <name>GTP</name>
        <dbReference type="ChEBI" id="CHEBI:37565"/>
    </ligand>
</feature>
<dbReference type="InterPro" id="IPR002975">
    <property type="entry name" value="Fungi_Gprotein_alpha"/>
</dbReference>
<keyword evidence="11" id="KW-1185">Reference proteome</keyword>
<evidence type="ECO:0000256" key="3">
    <source>
        <dbReference type="ARBA" id="ARBA00022723"/>
    </source>
</evidence>
<dbReference type="GO" id="GO:0003924">
    <property type="term" value="F:GTPase activity"/>
    <property type="evidence" value="ECO:0007669"/>
    <property type="project" value="InterPro"/>
</dbReference>
<dbReference type="GO" id="GO:0031683">
    <property type="term" value="F:G-protein beta/gamma-subunit complex binding"/>
    <property type="evidence" value="ECO:0007669"/>
    <property type="project" value="InterPro"/>
</dbReference>
<keyword evidence="7" id="KW-0807">Transducer</keyword>
<gene>
    <name evidence="10" type="ORF">NOR_00401</name>
</gene>
<dbReference type="AlphaFoldDB" id="A0A162K0S4"/>
<feature type="binding site" evidence="8">
    <location>
        <begin position="86"/>
        <end position="91"/>
    </location>
    <ligand>
        <name>GTP</name>
        <dbReference type="ChEBI" id="CHEBI:37565"/>
    </ligand>
</feature>
<dbReference type="InterPro" id="IPR001019">
    <property type="entry name" value="Gprotein_alpha_su"/>
</dbReference>
<dbReference type="PANTHER" id="PTHR10218">
    <property type="entry name" value="GTP-BINDING PROTEIN ALPHA SUBUNIT"/>
    <property type="match status" value="1"/>
</dbReference>
<evidence type="ECO:0000313" key="10">
    <source>
        <dbReference type="EMBL" id="OAA51808.1"/>
    </source>
</evidence>
<comment type="caution">
    <text evidence="10">The sequence shown here is derived from an EMBL/GenBank/DDBJ whole genome shotgun (WGS) entry which is preliminary data.</text>
</comment>
<dbReference type="GO" id="GO:0000750">
    <property type="term" value="P:pheromone-dependent signal transduction involved in conjugation with cellular fusion"/>
    <property type="evidence" value="ECO:0007669"/>
    <property type="project" value="TreeGrafter"/>
</dbReference>
<evidence type="ECO:0000256" key="4">
    <source>
        <dbReference type="ARBA" id="ARBA00022741"/>
    </source>
</evidence>
<organism evidence="10 11">
    <name type="scientific">Metarhizium rileyi (strain RCEF 4871)</name>
    <name type="common">Nomuraea rileyi</name>
    <dbReference type="NCBI Taxonomy" id="1649241"/>
    <lineage>
        <taxon>Eukaryota</taxon>
        <taxon>Fungi</taxon>
        <taxon>Dikarya</taxon>
        <taxon>Ascomycota</taxon>
        <taxon>Pezizomycotina</taxon>
        <taxon>Sordariomycetes</taxon>
        <taxon>Hypocreomycetidae</taxon>
        <taxon>Hypocreales</taxon>
        <taxon>Clavicipitaceae</taxon>
        <taxon>Metarhizium</taxon>
    </lineage>
</organism>
<dbReference type="GO" id="GO:0005525">
    <property type="term" value="F:GTP binding"/>
    <property type="evidence" value="ECO:0007669"/>
    <property type="project" value="UniProtKB-KW"/>
</dbReference>